<dbReference type="OMA" id="KEIMGHD"/>
<dbReference type="GO" id="GO:0035251">
    <property type="term" value="F:UDP-glucosyltransferase activity"/>
    <property type="evidence" value="ECO:0000318"/>
    <property type="project" value="GO_Central"/>
</dbReference>
<name>I1IXY9_BRADI</name>
<keyword evidence="2" id="KW-0808">Transferase</keyword>
<dbReference type="OrthoDB" id="5835829at2759"/>
<dbReference type="FunFam" id="3.40.50.2000:FF:000064">
    <property type="entry name" value="Glycosyltransferase"/>
    <property type="match status" value="1"/>
</dbReference>
<gene>
    <name evidence="4" type="primary">LOC100821784</name>
    <name evidence="3" type="ORF">BRADI_5g10710v3</name>
</gene>
<dbReference type="Gramene" id="KQJ82737">
    <property type="protein sequence ID" value="KQJ82737"/>
    <property type="gene ID" value="BRADI_5g10710v3"/>
</dbReference>
<evidence type="ECO:0000256" key="1">
    <source>
        <dbReference type="ARBA" id="ARBA00009995"/>
    </source>
</evidence>
<dbReference type="SUPFAM" id="SSF53756">
    <property type="entry name" value="UDP-Glycosyltransferase/glycogen phosphorylase"/>
    <property type="match status" value="1"/>
</dbReference>
<proteinExistence type="inferred from homology"/>
<dbReference type="EMBL" id="CM000884">
    <property type="protein sequence ID" value="KQJ82737.1"/>
    <property type="molecule type" value="Genomic_DNA"/>
</dbReference>
<dbReference type="Gene3D" id="3.40.50.2000">
    <property type="entry name" value="Glycogen Phosphorylase B"/>
    <property type="match status" value="2"/>
</dbReference>
<reference evidence="3 4" key="1">
    <citation type="journal article" date="2010" name="Nature">
        <title>Genome sequencing and analysis of the model grass Brachypodium distachyon.</title>
        <authorList>
            <consortium name="International Brachypodium Initiative"/>
        </authorList>
    </citation>
    <scope>NUCLEOTIDE SEQUENCE [LARGE SCALE GENOMIC DNA]</scope>
    <source>
        <strain evidence="3">Bd21</strain>
        <strain evidence="4">cv. Bd21</strain>
    </source>
</reference>
<reference evidence="4" key="3">
    <citation type="submission" date="2018-08" db="UniProtKB">
        <authorList>
            <consortium name="EnsemblPlants"/>
        </authorList>
    </citation>
    <scope>IDENTIFICATION</scope>
    <source>
        <strain evidence="4">cv. Bd21</strain>
    </source>
</reference>
<dbReference type="PANTHER" id="PTHR48047">
    <property type="entry name" value="GLYCOSYLTRANSFERASE"/>
    <property type="match status" value="1"/>
</dbReference>
<dbReference type="eggNOG" id="KOG1192">
    <property type="taxonomic scope" value="Eukaryota"/>
</dbReference>
<dbReference type="CDD" id="cd03784">
    <property type="entry name" value="GT1_Gtf-like"/>
    <property type="match status" value="1"/>
</dbReference>
<dbReference type="ExpressionAtlas" id="I1IXY9">
    <property type="expression patterns" value="baseline"/>
</dbReference>
<dbReference type="InterPro" id="IPR002213">
    <property type="entry name" value="UDP_glucos_trans"/>
</dbReference>
<dbReference type="HOGENOM" id="CLU_001724_2_2_1"/>
<evidence type="ECO:0000313" key="3">
    <source>
        <dbReference type="EMBL" id="KQJ82737.1"/>
    </source>
</evidence>
<dbReference type="AlphaFoldDB" id="I1IXY9"/>
<reference evidence="3" key="2">
    <citation type="submission" date="2017-06" db="EMBL/GenBank/DDBJ databases">
        <title>WGS assembly of Brachypodium distachyon.</title>
        <authorList>
            <consortium name="The International Brachypodium Initiative"/>
            <person name="Lucas S."/>
            <person name="Harmon-Smith M."/>
            <person name="Lail K."/>
            <person name="Tice H."/>
            <person name="Grimwood J."/>
            <person name="Bruce D."/>
            <person name="Barry K."/>
            <person name="Shu S."/>
            <person name="Lindquist E."/>
            <person name="Wang M."/>
            <person name="Pitluck S."/>
            <person name="Vogel J.P."/>
            <person name="Garvin D.F."/>
            <person name="Mockler T.C."/>
            <person name="Schmutz J."/>
            <person name="Rokhsar D."/>
            <person name="Bevan M.W."/>
        </authorList>
    </citation>
    <scope>NUCLEOTIDE SEQUENCE</scope>
    <source>
        <strain evidence="3">Bd21</strain>
    </source>
</reference>
<protein>
    <recommendedName>
        <fullName evidence="6">Glycosyltransferase</fullName>
    </recommendedName>
</protein>
<sequence length="470" mass="49417">MPSITAPSSPHVLVVPFPAQGHTLALLDLAALLAARGLRLTVVTTPGNAHLLSPLLAAHPSSIRPLTLPFPSHPSLPAGLENLKACPPIYAAVFVHALAALHHPILAWTKSQPHPVVAVLSDFFCGWTQPLAAELGVPRLVFAPSGVLGTAIPHSLFRRSVKPRPSNDAVGFPGIPGEPAYQWKELSIMYKMHAEGLVEARLGEAVKQNFLWNLESWGFVSNTFRALEGRYLDTPLEDLGSRRVWAVGPVAPETAVHRGGEAAVGAGELGAWLDAFPEGSVVYVCFGSQVVLTPPVAAALAEALERSAVPFVWAVGAGDEDGGDVVPEGFEAKAKRRGLVVRGWAPQVAALRHAAVGWFVTHCGWNSVLESVAAGVPMLAWPMTADQFANARLVVDEARVAVRACEGGVGVSPDAAELTAVLRNAAGGGEECRSVRARAKELAAEAAAAVRGGGSSCQDLESLVQEIRKL</sequence>
<evidence type="ECO:0000313" key="5">
    <source>
        <dbReference type="Proteomes" id="UP000008810"/>
    </source>
</evidence>
<keyword evidence="5" id="KW-1185">Reference proteome</keyword>
<dbReference type="EnsemblPlants" id="KQJ82737">
    <property type="protein sequence ID" value="KQJ82737"/>
    <property type="gene ID" value="BRADI_5g10710v3"/>
</dbReference>
<dbReference type="GeneID" id="100821784"/>
<evidence type="ECO:0000313" key="4">
    <source>
        <dbReference type="EnsemblPlants" id="KQJ82737"/>
    </source>
</evidence>
<evidence type="ECO:0008006" key="6">
    <source>
        <dbReference type="Google" id="ProtNLM"/>
    </source>
</evidence>
<evidence type="ECO:0000256" key="2">
    <source>
        <dbReference type="ARBA" id="ARBA00022679"/>
    </source>
</evidence>
<organism evidence="3">
    <name type="scientific">Brachypodium distachyon</name>
    <name type="common">Purple false brome</name>
    <name type="synonym">Trachynia distachya</name>
    <dbReference type="NCBI Taxonomy" id="15368"/>
    <lineage>
        <taxon>Eukaryota</taxon>
        <taxon>Viridiplantae</taxon>
        <taxon>Streptophyta</taxon>
        <taxon>Embryophyta</taxon>
        <taxon>Tracheophyta</taxon>
        <taxon>Spermatophyta</taxon>
        <taxon>Magnoliopsida</taxon>
        <taxon>Liliopsida</taxon>
        <taxon>Poales</taxon>
        <taxon>Poaceae</taxon>
        <taxon>BOP clade</taxon>
        <taxon>Pooideae</taxon>
        <taxon>Stipodae</taxon>
        <taxon>Brachypodieae</taxon>
        <taxon>Brachypodium</taxon>
    </lineage>
</organism>
<dbReference type="RefSeq" id="XP_003581254.1">
    <property type="nucleotide sequence ID" value="XM_003581206.4"/>
</dbReference>
<dbReference type="FunFam" id="3.40.50.2000:FF:000143">
    <property type="entry name" value="UDP-glycosyltransferase 89B1"/>
    <property type="match status" value="1"/>
</dbReference>
<comment type="similarity">
    <text evidence="1">Belongs to the UDP-glycosyltransferase family.</text>
</comment>
<dbReference type="Pfam" id="PF00201">
    <property type="entry name" value="UDPGT"/>
    <property type="match status" value="1"/>
</dbReference>
<dbReference type="PANTHER" id="PTHR48047:SF189">
    <property type="entry name" value="UDP-GLYCOSYLTRANSFERASE 89B1"/>
    <property type="match status" value="1"/>
</dbReference>
<accession>I1IXY9</accession>
<dbReference type="KEGG" id="bdi:100821784"/>
<dbReference type="Proteomes" id="UP000008810">
    <property type="component" value="Chromosome 5"/>
</dbReference>